<gene>
    <name evidence="1" type="ORF">FRX31_009566</name>
</gene>
<reference evidence="1 2" key="1">
    <citation type="submission" date="2020-06" db="EMBL/GenBank/DDBJ databases">
        <title>Transcriptomic and genomic resources for Thalictrum thalictroides and T. hernandezii: Facilitating candidate gene discovery in an emerging model plant lineage.</title>
        <authorList>
            <person name="Arias T."/>
            <person name="Riano-Pachon D.M."/>
            <person name="Di Stilio V.S."/>
        </authorList>
    </citation>
    <scope>NUCLEOTIDE SEQUENCE [LARGE SCALE GENOMIC DNA]</scope>
    <source>
        <strain evidence="2">cv. WT478/WT964</strain>
        <tissue evidence="1">Leaves</tissue>
    </source>
</reference>
<name>A0A7J6WVB1_THATH</name>
<organism evidence="1 2">
    <name type="scientific">Thalictrum thalictroides</name>
    <name type="common">Rue-anemone</name>
    <name type="synonym">Anemone thalictroides</name>
    <dbReference type="NCBI Taxonomy" id="46969"/>
    <lineage>
        <taxon>Eukaryota</taxon>
        <taxon>Viridiplantae</taxon>
        <taxon>Streptophyta</taxon>
        <taxon>Embryophyta</taxon>
        <taxon>Tracheophyta</taxon>
        <taxon>Spermatophyta</taxon>
        <taxon>Magnoliopsida</taxon>
        <taxon>Ranunculales</taxon>
        <taxon>Ranunculaceae</taxon>
        <taxon>Thalictroideae</taxon>
        <taxon>Thalictrum</taxon>
    </lineage>
</organism>
<accession>A0A7J6WVB1</accession>
<proteinExistence type="predicted"/>
<dbReference type="Proteomes" id="UP000554482">
    <property type="component" value="Unassembled WGS sequence"/>
</dbReference>
<dbReference type="EMBL" id="JABWDY010010191">
    <property type="protein sequence ID" value="KAF5200847.1"/>
    <property type="molecule type" value="Genomic_DNA"/>
</dbReference>
<protein>
    <submittedName>
        <fullName evidence="1">Uncharacterized protein</fullName>
    </submittedName>
</protein>
<evidence type="ECO:0000313" key="2">
    <source>
        <dbReference type="Proteomes" id="UP000554482"/>
    </source>
</evidence>
<evidence type="ECO:0000313" key="1">
    <source>
        <dbReference type="EMBL" id="KAF5200847.1"/>
    </source>
</evidence>
<sequence length="79" mass="9221">MEAEPVNSVLVANNSNREFCCERFHTFTSLLVLRVLALQALLLNLDIQPYWIVKDNILIVHLKCKFNDHEHRYASPSMH</sequence>
<dbReference type="AlphaFoldDB" id="A0A7J6WVB1"/>
<keyword evidence="2" id="KW-1185">Reference proteome</keyword>
<comment type="caution">
    <text evidence="1">The sequence shown here is derived from an EMBL/GenBank/DDBJ whole genome shotgun (WGS) entry which is preliminary data.</text>
</comment>